<evidence type="ECO:0000313" key="2">
    <source>
        <dbReference type="Proteomes" id="UP000289738"/>
    </source>
</evidence>
<accession>A0A445C6D1</accession>
<dbReference type="AlphaFoldDB" id="A0A445C6D1"/>
<sequence>MFMLENHGVDYTDPRTKKAFWFDIDQYVHHRRFLDKRKLASHLFGLIISQMRVYAGVEPSIEDRKEEKANYDCGIYIMKWLETIDPRKIKTGKRYQYKAWTQEEIYDFRHEYGPNILLHEMNKIRDQVIRASEAIRLPKLSAVLSSPYCKFSSADLDSK</sequence>
<comment type="caution">
    <text evidence="1">The sequence shown here is derived from an EMBL/GenBank/DDBJ whole genome shotgun (WGS) entry which is preliminary data.</text>
</comment>
<gene>
    <name evidence="1" type="ORF">Ahy_A07g032181</name>
</gene>
<protein>
    <recommendedName>
        <fullName evidence="3">Ubiquitin-like protease family profile domain-containing protein</fullName>
    </recommendedName>
</protein>
<dbReference type="EMBL" id="SDMP01000007">
    <property type="protein sequence ID" value="RYR46443.1"/>
    <property type="molecule type" value="Genomic_DNA"/>
</dbReference>
<organism evidence="1 2">
    <name type="scientific">Arachis hypogaea</name>
    <name type="common">Peanut</name>
    <dbReference type="NCBI Taxonomy" id="3818"/>
    <lineage>
        <taxon>Eukaryota</taxon>
        <taxon>Viridiplantae</taxon>
        <taxon>Streptophyta</taxon>
        <taxon>Embryophyta</taxon>
        <taxon>Tracheophyta</taxon>
        <taxon>Spermatophyta</taxon>
        <taxon>Magnoliopsida</taxon>
        <taxon>eudicotyledons</taxon>
        <taxon>Gunneridae</taxon>
        <taxon>Pentapetalae</taxon>
        <taxon>rosids</taxon>
        <taxon>fabids</taxon>
        <taxon>Fabales</taxon>
        <taxon>Fabaceae</taxon>
        <taxon>Papilionoideae</taxon>
        <taxon>50 kb inversion clade</taxon>
        <taxon>dalbergioids sensu lato</taxon>
        <taxon>Dalbergieae</taxon>
        <taxon>Pterocarpus clade</taxon>
        <taxon>Arachis</taxon>
    </lineage>
</organism>
<dbReference type="Proteomes" id="UP000289738">
    <property type="component" value="Chromosome A07"/>
</dbReference>
<keyword evidence="2" id="KW-1185">Reference proteome</keyword>
<reference evidence="1 2" key="1">
    <citation type="submission" date="2019-01" db="EMBL/GenBank/DDBJ databases">
        <title>Sequencing of cultivated peanut Arachis hypogaea provides insights into genome evolution and oil improvement.</title>
        <authorList>
            <person name="Chen X."/>
        </authorList>
    </citation>
    <scope>NUCLEOTIDE SEQUENCE [LARGE SCALE GENOMIC DNA]</scope>
    <source>
        <strain evidence="2">cv. Fuhuasheng</strain>
        <tissue evidence="1">Leaves</tissue>
    </source>
</reference>
<evidence type="ECO:0008006" key="3">
    <source>
        <dbReference type="Google" id="ProtNLM"/>
    </source>
</evidence>
<evidence type="ECO:0000313" key="1">
    <source>
        <dbReference type="EMBL" id="RYR46443.1"/>
    </source>
</evidence>
<proteinExistence type="predicted"/>
<name>A0A445C6D1_ARAHY</name>